<keyword evidence="2" id="KW-1185">Reference proteome</keyword>
<dbReference type="KEGG" id="madi:A7U43_25970"/>
<protein>
    <submittedName>
        <fullName evidence="1">Uncharacterized protein</fullName>
    </submittedName>
</protein>
<dbReference type="EMBL" id="CP015596">
    <property type="protein sequence ID" value="ANE82242.1"/>
    <property type="molecule type" value="Genomic_DNA"/>
</dbReference>
<organism evidence="1 2">
    <name type="scientific">Mycobacterium adipatum</name>
    <dbReference type="NCBI Taxonomy" id="1682113"/>
    <lineage>
        <taxon>Bacteria</taxon>
        <taxon>Bacillati</taxon>
        <taxon>Actinomycetota</taxon>
        <taxon>Actinomycetes</taxon>
        <taxon>Mycobacteriales</taxon>
        <taxon>Mycobacteriaceae</taxon>
        <taxon>Mycobacterium</taxon>
    </lineage>
</organism>
<evidence type="ECO:0000313" key="1">
    <source>
        <dbReference type="EMBL" id="ANE82242.1"/>
    </source>
</evidence>
<dbReference type="STRING" id="1682113.A7U43_25970"/>
<dbReference type="AlphaFoldDB" id="A0A172USS6"/>
<dbReference type="Proteomes" id="UP000077143">
    <property type="component" value="Chromosome"/>
</dbReference>
<dbReference type="OrthoDB" id="4638472at2"/>
<accession>A0A172USS6</accession>
<sequence length="102" mass="10987">MTTITPESCKHCTVPVTADQTVCGFCASYTPPETVAQRIDVAVNKVDLLRHDLNEILRELPESAPLFAVADIVVALGHLRRAAVALDRATDALETDSQAVTQ</sequence>
<proteinExistence type="predicted"/>
<evidence type="ECO:0000313" key="2">
    <source>
        <dbReference type="Proteomes" id="UP000077143"/>
    </source>
</evidence>
<gene>
    <name evidence="1" type="ORF">A7U43_25970</name>
</gene>
<name>A0A172USS6_9MYCO</name>
<reference evidence="1 2" key="1">
    <citation type="submission" date="2016-05" db="EMBL/GenBank/DDBJ databases">
        <title>Complete genome sequence of a phthalic acid esters degrading Mycobacterium sp. YC-RL4.</title>
        <authorList>
            <person name="Ren L."/>
            <person name="Fan S."/>
            <person name="Ruth N."/>
            <person name="Jia Y."/>
            <person name="Wang J."/>
            <person name="Qiao C."/>
        </authorList>
    </citation>
    <scope>NUCLEOTIDE SEQUENCE [LARGE SCALE GENOMIC DNA]</scope>
    <source>
        <strain evidence="1 2">YC-RL4</strain>
    </source>
</reference>